<organism evidence="5 6">
    <name type="scientific">Arthrobacter citreus</name>
    <dbReference type="NCBI Taxonomy" id="1670"/>
    <lineage>
        <taxon>Bacteria</taxon>
        <taxon>Bacillati</taxon>
        <taxon>Actinomycetota</taxon>
        <taxon>Actinomycetes</taxon>
        <taxon>Micrococcales</taxon>
        <taxon>Micrococcaceae</taxon>
        <taxon>Arthrobacter</taxon>
    </lineage>
</organism>
<dbReference type="SUPFAM" id="SSF50249">
    <property type="entry name" value="Nucleic acid-binding proteins"/>
    <property type="match status" value="1"/>
</dbReference>
<evidence type="ECO:0000313" key="6">
    <source>
        <dbReference type="Proteomes" id="UP001448858"/>
    </source>
</evidence>
<dbReference type="Gene3D" id="2.40.50.140">
    <property type="entry name" value="Nucleic acid-binding proteins"/>
    <property type="match status" value="1"/>
</dbReference>
<dbReference type="PROSITE" id="PS50935">
    <property type="entry name" value="SSB"/>
    <property type="match status" value="1"/>
</dbReference>
<keyword evidence="1 2" id="KW-0238">DNA-binding</keyword>
<gene>
    <name evidence="5" type="primary">ssb</name>
    <name evidence="5" type="ORF">AAE021_04150</name>
</gene>
<dbReference type="CDD" id="cd04496">
    <property type="entry name" value="SSB_OBF"/>
    <property type="match status" value="1"/>
</dbReference>
<dbReference type="PANTHER" id="PTHR10302">
    <property type="entry name" value="SINGLE-STRANDED DNA-BINDING PROTEIN"/>
    <property type="match status" value="1"/>
</dbReference>
<feature type="compositionally biased region" description="Acidic residues" evidence="4">
    <location>
        <begin position="133"/>
        <end position="146"/>
    </location>
</feature>
<dbReference type="EMBL" id="CP151657">
    <property type="protein sequence ID" value="WZP16777.1"/>
    <property type="molecule type" value="Genomic_DNA"/>
</dbReference>
<evidence type="ECO:0000256" key="3">
    <source>
        <dbReference type="RuleBase" id="RU000524"/>
    </source>
</evidence>
<dbReference type="NCBIfam" id="TIGR00621">
    <property type="entry name" value="ssb"/>
    <property type="match status" value="1"/>
</dbReference>
<dbReference type="InterPro" id="IPR011344">
    <property type="entry name" value="ssDNA-bd"/>
</dbReference>
<evidence type="ECO:0000313" key="5">
    <source>
        <dbReference type="EMBL" id="WZP16777.1"/>
    </source>
</evidence>
<dbReference type="InterPro" id="IPR012340">
    <property type="entry name" value="NA-bd_OB-fold"/>
</dbReference>
<dbReference type="RefSeq" id="WP_342024379.1">
    <property type="nucleotide sequence ID" value="NZ_CP151657.1"/>
</dbReference>
<dbReference type="Pfam" id="PF00436">
    <property type="entry name" value="SSB"/>
    <property type="match status" value="1"/>
</dbReference>
<dbReference type="InterPro" id="IPR000424">
    <property type="entry name" value="Primosome_PriB/ssb"/>
</dbReference>
<accession>A0ABZ2ZX44</accession>
<proteinExistence type="predicted"/>
<sequence>MSDTITLRGYVATEVRSTTADSGLAIANFRMCTTERRYDREAGSWVDGQTNWYSVSLFRQLATNAAFSVHKGDRVIVTGRLKVRQWALDDGRSGTSVDVDAESIGHDLMWGTASYRRNVQDRAGAGASGQEEPGTDDLPADLDVETGELVGTGTGGETGGGTDDGPDDPFAAAAAAEVSGRGHGTMGG</sequence>
<evidence type="ECO:0000256" key="4">
    <source>
        <dbReference type="SAM" id="MobiDB-lite"/>
    </source>
</evidence>
<dbReference type="PANTHER" id="PTHR10302:SF27">
    <property type="entry name" value="SINGLE-STRANDED DNA-BINDING PROTEIN"/>
    <property type="match status" value="1"/>
</dbReference>
<feature type="compositionally biased region" description="Gly residues" evidence="4">
    <location>
        <begin position="150"/>
        <end position="163"/>
    </location>
</feature>
<protein>
    <recommendedName>
        <fullName evidence="3">Single-stranded DNA-binding protein</fullName>
    </recommendedName>
</protein>
<reference evidence="5 6" key="1">
    <citation type="submission" date="2024-04" db="EMBL/GenBank/DDBJ databases">
        <title>Arthrobacter sp. from Plains bison fecal sample.</title>
        <authorList>
            <person name="Ruzzini A."/>
        </authorList>
    </citation>
    <scope>NUCLEOTIDE SEQUENCE [LARGE SCALE GENOMIC DNA]</scope>
    <source>
        <strain evidence="5 6">EINP1</strain>
    </source>
</reference>
<dbReference type="GO" id="GO:0003677">
    <property type="term" value="F:DNA binding"/>
    <property type="evidence" value="ECO:0007669"/>
    <property type="project" value="UniProtKB-KW"/>
</dbReference>
<dbReference type="Proteomes" id="UP001448858">
    <property type="component" value="Chromosome"/>
</dbReference>
<evidence type="ECO:0000256" key="2">
    <source>
        <dbReference type="PROSITE-ProRule" id="PRU00252"/>
    </source>
</evidence>
<feature type="region of interest" description="Disordered" evidence="4">
    <location>
        <begin position="122"/>
        <end position="188"/>
    </location>
</feature>
<keyword evidence="6" id="KW-1185">Reference proteome</keyword>
<evidence type="ECO:0000256" key="1">
    <source>
        <dbReference type="ARBA" id="ARBA00023125"/>
    </source>
</evidence>
<name>A0ABZ2ZX44_9MICC</name>